<name>A0A147F5F8_MICTE</name>
<comment type="caution">
    <text evidence="7">The sequence shown here is derived from an EMBL/GenBank/DDBJ whole genome shotgun (WGS) entry which is preliminary data.</text>
</comment>
<dbReference type="RefSeq" id="WP_058597733.1">
    <property type="nucleotide sequence ID" value="NZ_LDRU01000096.1"/>
</dbReference>
<evidence type="ECO:0000313" key="7">
    <source>
        <dbReference type="EMBL" id="KTS09615.1"/>
    </source>
</evidence>
<dbReference type="InterPro" id="IPR015424">
    <property type="entry name" value="PyrdxlP-dep_Trfase"/>
</dbReference>
<accession>A0A147F5F8</accession>
<dbReference type="InterPro" id="IPR015422">
    <property type="entry name" value="PyrdxlP-dep_Trfase_small"/>
</dbReference>
<dbReference type="InterPro" id="IPR051798">
    <property type="entry name" value="Class-II_PLP-Dep_Aminotrans"/>
</dbReference>
<dbReference type="Proteomes" id="UP000072189">
    <property type="component" value="Unassembled WGS sequence"/>
</dbReference>
<dbReference type="Gene3D" id="3.40.640.10">
    <property type="entry name" value="Type I PLP-dependent aspartate aminotransferase-like (Major domain)"/>
    <property type="match status" value="1"/>
</dbReference>
<evidence type="ECO:0000256" key="4">
    <source>
        <dbReference type="ARBA" id="ARBA00023239"/>
    </source>
</evidence>
<protein>
    <recommendedName>
        <fullName evidence="2">cysteine-S-conjugate beta-lyase</fullName>
        <ecNumber evidence="2">4.4.1.13</ecNumber>
    </recommendedName>
</protein>
<reference evidence="7 8" key="1">
    <citation type="journal article" date="2016" name="Front. Microbiol.">
        <title>Genomic Resource of Rice Seed Associated Bacteria.</title>
        <authorList>
            <person name="Midha S."/>
            <person name="Bansal K."/>
            <person name="Sharma S."/>
            <person name="Kumar N."/>
            <person name="Patil P.P."/>
            <person name="Chaudhry V."/>
            <person name="Patil P.B."/>
        </authorList>
    </citation>
    <scope>NUCLEOTIDE SEQUENCE [LARGE SCALE GENOMIC DNA]</scope>
    <source>
        <strain evidence="7 8">RSA3</strain>
    </source>
</reference>
<feature type="domain" description="Aminotransferase class I/classII large" evidence="6">
    <location>
        <begin position="101"/>
        <end position="380"/>
    </location>
</feature>
<evidence type="ECO:0000256" key="2">
    <source>
        <dbReference type="ARBA" id="ARBA00012224"/>
    </source>
</evidence>
<comment type="similarity">
    <text evidence="5">Belongs to the class-II pyridoxal-phosphate-dependent aminotransferase family. MalY/PatB cystathionine beta-lyase subfamily.</text>
</comment>
<keyword evidence="3" id="KW-0663">Pyridoxal phosphate</keyword>
<dbReference type="PATRIC" id="fig|2033.5.peg.3715"/>
<evidence type="ECO:0000256" key="3">
    <source>
        <dbReference type="ARBA" id="ARBA00022898"/>
    </source>
</evidence>
<dbReference type="EMBL" id="LDRV01000084">
    <property type="protein sequence ID" value="KTS09615.1"/>
    <property type="molecule type" value="Genomic_DNA"/>
</dbReference>
<dbReference type="InterPro" id="IPR015421">
    <property type="entry name" value="PyrdxlP-dep_Trfase_major"/>
</dbReference>
<dbReference type="Pfam" id="PF00155">
    <property type="entry name" value="Aminotran_1_2"/>
    <property type="match status" value="1"/>
</dbReference>
<evidence type="ECO:0000256" key="1">
    <source>
        <dbReference type="ARBA" id="ARBA00001933"/>
    </source>
</evidence>
<keyword evidence="4" id="KW-0456">Lyase</keyword>
<dbReference type="PANTHER" id="PTHR43525:SF2">
    <property type="entry name" value="CYSTATHIONINE BETA-LYASE-RELATED"/>
    <property type="match status" value="1"/>
</dbReference>
<evidence type="ECO:0000256" key="5">
    <source>
        <dbReference type="ARBA" id="ARBA00037974"/>
    </source>
</evidence>
<dbReference type="OrthoDB" id="3224382at2"/>
<evidence type="ECO:0000259" key="6">
    <source>
        <dbReference type="Pfam" id="PF00155"/>
    </source>
</evidence>
<dbReference type="InterPro" id="IPR004839">
    <property type="entry name" value="Aminotransferase_I/II_large"/>
</dbReference>
<dbReference type="Gene3D" id="3.90.1150.10">
    <property type="entry name" value="Aspartate Aminotransferase, domain 1"/>
    <property type="match status" value="1"/>
</dbReference>
<keyword evidence="7" id="KW-0808">Transferase</keyword>
<gene>
    <name evidence="7" type="ORF">RSA3_12910</name>
</gene>
<proteinExistence type="inferred from homology"/>
<organism evidence="7 8">
    <name type="scientific">Microbacterium testaceum</name>
    <name type="common">Aureobacterium testaceum</name>
    <name type="synonym">Brevibacterium testaceum</name>
    <dbReference type="NCBI Taxonomy" id="2033"/>
    <lineage>
        <taxon>Bacteria</taxon>
        <taxon>Bacillati</taxon>
        <taxon>Actinomycetota</taxon>
        <taxon>Actinomycetes</taxon>
        <taxon>Micrococcales</taxon>
        <taxon>Microbacteriaceae</taxon>
        <taxon>Microbacterium</taxon>
    </lineage>
</organism>
<dbReference type="GO" id="GO:0047804">
    <property type="term" value="F:cysteine-S-conjugate beta-lyase activity"/>
    <property type="evidence" value="ECO:0007669"/>
    <property type="project" value="UniProtKB-EC"/>
</dbReference>
<sequence length="387" mass="42076">MSVPPLKALPLDLLRQRSSTKWRSYGDDVIPMFVAETDFALAPAITAALYRAVEIGDTGYTPPRPGIDLDFSAYADRRWGWRPDPARIRWTGDVMMGVVEVLRAVTSPGDRVIVTPPVYPPFYDTVEEAGAVVERVPLLDDGERWSLDLEGIERALADGARSVLLCNPHNPTGTVHTRESLAELARLVYRYGATVVSDEIHAPLTHAPSVFTPFLDAGPEAAAVGYAVTSASKTYNLAGLKCAVIVTGSDETAAVVRGLPWEVEWRAGLFGVIANRAAFAAESDAWLDQLLVALDENRRLLAELLAEHLPLARYRLPEAGFLAWVDVSAYGWGDNPAPHIRREAKVALHHGPLFGAEGVGHVRINVGCAPEVLREAIERIGRLARGA</sequence>
<dbReference type="GO" id="GO:0030170">
    <property type="term" value="F:pyridoxal phosphate binding"/>
    <property type="evidence" value="ECO:0007669"/>
    <property type="project" value="InterPro"/>
</dbReference>
<comment type="cofactor">
    <cofactor evidence="1">
        <name>pyridoxal 5'-phosphate</name>
        <dbReference type="ChEBI" id="CHEBI:597326"/>
    </cofactor>
</comment>
<dbReference type="EC" id="4.4.1.13" evidence="2"/>
<dbReference type="CDD" id="cd00609">
    <property type="entry name" value="AAT_like"/>
    <property type="match status" value="1"/>
</dbReference>
<dbReference type="GO" id="GO:0008483">
    <property type="term" value="F:transaminase activity"/>
    <property type="evidence" value="ECO:0007669"/>
    <property type="project" value="UniProtKB-KW"/>
</dbReference>
<evidence type="ECO:0000313" key="8">
    <source>
        <dbReference type="Proteomes" id="UP000072189"/>
    </source>
</evidence>
<keyword evidence="7" id="KW-0032">Aminotransferase</keyword>
<dbReference type="AlphaFoldDB" id="A0A147F5F8"/>
<dbReference type="PANTHER" id="PTHR43525">
    <property type="entry name" value="PROTEIN MALY"/>
    <property type="match status" value="1"/>
</dbReference>
<dbReference type="SUPFAM" id="SSF53383">
    <property type="entry name" value="PLP-dependent transferases"/>
    <property type="match status" value="1"/>
</dbReference>